<dbReference type="EMBL" id="JBHSHE010000041">
    <property type="protein sequence ID" value="MFC4716458.1"/>
    <property type="molecule type" value="Genomic_DNA"/>
</dbReference>
<keyword evidence="1" id="KW-0472">Membrane</keyword>
<keyword evidence="1" id="KW-1133">Transmembrane helix</keyword>
<feature type="transmembrane region" description="Helical" evidence="1">
    <location>
        <begin position="6"/>
        <end position="22"/>
    </location>
</feature>
<keyword evidence="1" id="KW-0812">Transmembrane</keyword>
<comment type="caution">
    <text evidence="2">The sequence shown here is derived from an EMBL/GenBank/DDBJ whole genome shotgun (WGS) entry which is preliminary data.</text>
</comment>
<feature type="transmembrane region" description="Helical" evidence="1">
    <location>
        <begin position="151"/>
        <end position="171"/>
    </location>
</feature>
<proteinExistence type="predicted"/>
<organism evidence="2 3">
    <name type="scientific">Glutamicibacter bergerei</name>
    <dbReference type="NCBI Taxonomy" id="256702"/>
    <lineage>
        <taxon>Bacteria</taxon>
        <taxon>Bacillati</taxon>
        <taxon>Actinomycetota</taxon>
        <taxon>Actinomycetes</taxon>
        <taxon>Micrococcales</taxon>
        <taxon>Micrococcaceae</taxon>
        <taxon>Glutamicibacter</taxon>
    </lineage>
</organism>
<feature type="transmembrane region" description="Helical" evidence="1">
    <location>
        <begin position="34"/>
        <end position="53"/>
    </location>
</feature>
<dbReference type="Proteomes" id="UP001595884">
    <property type="component" value="Unassembled WGS sequence"/>
</dbReference>
<dbReference type="RefSeq" id="WP_346059710.1">
    <property type="nucleotide sequence ID" value="NZ_BAAAVQ010000056.1"/>
</dbReference>
<keyword evidence="3" id="KW-1185">Reference proteome</keyword>
<gene>
    <name evidence="2" type="ORF">ACFO7V_09930</name>
</gene>
<protein>
    <submittedName>
        <fullName evidence="2">Uncharacterized protein</fullName>
    </submittedName>
</protein>
<reference evidence="3" key="1">
    <citation type="journal article" date="2019" name="Int. J. Syst. Evol. Microbiol.">
        <title>The Global Catalogue of Microorganisms (GCM) 10K type strain sequencing project: providing services to taxonomists for standard genome sequencing and annotation.</title>
        <authorList>
            <consortium name="The Broad Institute Genomics Platform"/>
            <consortium name="The Broad Institute Genome Sequencing Center for Infectious Disease"/>
            <person name="Wu L."/>
            <person name="Ma J."/>
        </authorList>
    </citation>
    <scope>NUCLEOTIDE SEQUENCE [LARGE SCALE GENOMIC DNA]</scope>
    <source>
        <strain evidence="3">CGMCC 1.12849</strain>
    </source>
</reference>
<evidence type="ECO:0000313" key="2">
    <source>
        <dbReference type="EMBL" id="MFC4716458.1"/>
    </source>
</evidence>
<feature type="transmembrane region" description="Helical" evidence="1">
    <location>
        <begin position="121"/>
        <end position="139"/>
    </location>
</feature>
<name>A0ABV9MP50_9MICC</name>
<sequence length="177" mass="19837">MRDQAFTIALFGVMVAVWFGMAHEDPAPKSRLPLWVGSAIGLIIAAAFGVVVGRNWNTSSALDDGGWWVFGATFIVMSLFIGGGAILLKVRDRYRWFGWWIALCVAVHFAPLVWVFKDWSYLALSVVQVAGLVLMFPRLKRAEYETSRLACSWLGLTFLVYSFVSAIVFLVRYGDPY</sequence>
<evidence type="ECO:0000256" key="1">
    <source>
        <dbReference type="SAM" id="Phobius"/>
    </source>
</evidence>
<feature type="transmembrane region" description="Helical" evidence="1">
    <location>
        <begin position="97"/>
        <end position="115"/>
    </location>
</feature>
<evidence type="ECO:0000313" key="3">
    <source>
        <dbReference type="Proteomes" id="UP001595884"/>
    </source>
</evidence>
<accession>A0ABV9MP50</accession>
<feature type="transmembrane region" description="Helical" evidence="1">
    <location>
        <begin position="65"/>
        <end position="88"/>
    </location>
</feature>